<feature type="region of interest" description="Disordered" evidence="1">
    <location>
        <begin position="1"/>
        <end position="25"/>
    </location>
</feature>
<evidence type="ECO:0000313" key="2">
    <source>
        <dbReference type="EMBL" id="GLW66520.1"/>
    </source>
</evidence>
<dbReference type="Gene3D" id="3.30.160.100">
    <property type="entry name" value="Ribosome hibernation promotion factor-like"/>
    <property type="match status" value="1"/>
</dbReference>
<dbReference type="Proteomes" id="UP001165124">
    <property type="component" value="Unassembled WGS sequence"/>
</dbReference>
<evidence type="ECO:0000313" key="3">
    <source>
        <dbReference type="Proteomes" id="UP001165124"/>
    </source>
</evidence>
<comment type="caution">
    <text evidence="2">The sequence shown here is derived from an EMBL/GenBank/DDBJ whole genome shotgun (WGS) entry which is preliminary data.</text>
</comment>
<evidence type="ECO:0000256" key="1">
    <source>
        <dbReference type="SAM" id="MobiDB-lite"/>
    </source>
</evidence>
<accession>A0A9W6PY37</accession>
<protein>
    <recommendedName>
        <fullName evidence="4">HPF/RaiA family ribosome-associated protein</fullName>
    </recommendedName>
</protein>
<dbReference type="AlphaFoldDB" id="A0A9W6PY37"/>
<dbReference type="EMBL" id="BSRZ01000015">
    <property type="protein sequence ID" value="GLW66520.1"/>
    <property type="molecule type" value="Genomic_DNA"/>
</dbReference>
<reference evidence="2" key="1">
    <citation type="submission" date="2023-02" db="EMBL/GenBank/DDBJ databases">
        <title>Actinomadura rubrobrunea NBRC 14622.</title>
        <authorList>
            <person name="Ichikawa N."/>
            <person name="Sato H."/>
            <person name="Tonouchi N."/>
        </authorList>
    </citation>
    <scope>NUCLEOTIDE SEQUENCE</scope>
    <source>
        <strain evidence="2">NBRC 14622</strain>
    </source>
</reference>
<evidence type="ECO:0008006" key="4">
    <source>
        <dbReference type="Google" id="ProtNLM"/>
    </source>
</evidence>
<keyword evidence="3" id="KW-1185">Reference proteome</keyword>
<organism evidence="2 3">
    <name type="scientific">Actinomadura rubrobrunea</name>
    <dbReference type="NCBI Taxonomy" id="115335"/>
    <lineage>
        <taxon>Bacteria</taxon>
        <taxon>Bacillati</taxon>
        <taxon>Actinomycetota</taxon>
        <taxon>Actinomycetes</taxon>
        <taxon>Streptosporangiales</taxon>
        <taxon>Thermomonosporaceae</taxon>
        <taxon>Actinomadura</taxon>
    </lineage>
</organism>
<dbReference type="SUPFAM" id="SSF69754">
    <property type="entry name" value="Ribosome binding protein Y (YfiA homologue)"/>
    <property type="match status" value="1"/>
</dbReference>
<sequence length="104" mass="11298">MHETHRDWSEPAFLTSGPVTEDERAAAREAVRAALEGTRETVRSVRVTLSVIDDPSLPRPALAQAVVEVGGGRLRAQAAARDLTEAIDLLRRRLSVRTACLRAG</sequence>
<dbReference type="InterPro" id="IPR036567">
    <property type="entry name" value="RHF-like"/>
</dbReference>
<name>A0A9W6PY37_9ACTN</name>
<gene>
    <name evidence="2" type="ORF">Arub01_47640</name>
</gene>
<proteinExistence type="predicted"/>